<proteinExistence type="predicted"/>
<keyword evidence="3" id="KW-1185">Reference proteome</keyword>
<protein>
    <submittedName>
        <fullName evidence="2">Uncharacterized protein</fullName>
    </submittedName>
</protein>
<feature type="transmembrane region" description="Helical" evidence="1">
    <location>
        <begin position="61"/>
        <end position="84"/>
    </location>
</feature>
<evidence type="ECO:0000256" key="1">
    <source>
        <dbReference type="SAM" id="Phobius"/>
    </source>
</evidence>
<sequence length="192" mass="19642">MTRSNRTLNRLVLALVGVLALALAAALAWPAAARAHLEVAGLVVPPAPRLGLDALLDGSDRLVVAGIAAGGALVALVLAVLWAASRGRGGTATVVDVDGVRVDIHAVRDVLESSLGPTPAVVGVGATAHRLRGRTALKVTVLTRRHADLPALLDGVRTAIDDLDAALGACVPVVVRVRTGLRSSLAREQRAE</sequence>
<reference evidence="2 3" key="1">
    <citation type="submission" date="2019-06" db="EMBL/GenBank/DDBJ databases">
        <authorList>
            <person name="Li F."/>
        </authorList>
    </citation>
    <scope>NUCLEOTIDE SEQUENCE [LARGE SCALE GENOMIC DNA]</scope>
    <source>
        <strain evidence="2 3">10F1D-1</strain>
    </source>
</reference>
<dbReference type="RefSeq" id="WP_141161967.1">
    <property type="nucleotide sequence ID" value="NZ_VHQG01000001.1"/>
</dbReference>
<accession>A0A506YAE1</accession>
<dbReference type="OrthoDB" id="5123397at2"/>
<organism evidence="2 3">
    <name type="scientific">Schumannella soli</name>
    <dbReference type="NCBI Taxonomy" id="2590779"/>
    <lineage>
        <taxon>Bacteria</taxon>
        <taxon>Bacillati</taxon>
        <taxon>Actinomycetota</taxon>
        <taxon>Actinomycetes</taxon>
        <taxon>Micrococcales</taxon>
        <taxon>Microbacteriaceae</taxon>
        <taxon>Schumannella</taxon>
    </lineage>
</organism>
<evidence type="ECO:0000313" key="2">
    <source>
        <dbReference type="EMBL" id="TPW77439.1"/>
    </source>
</evidence>
<keyword evidence="1" id="KW-1133">Transmembrane helix</keyword>
<gene>
    <name evidence="2" type="ORF">FJ657_01780</name>
</gene>
<comment type="caution">
    <text evidence="2">The sequence shown here is derived from an EMBL/GenBank/DDBJ whole genome shotgun (WGS) entry which is preliminary data.</text>
</comment>
<keyword evidence="1" id="KW-0812">Transmembrane</keyword>
<name>A0A506YAE1_9MICO</name>
<evidence type="ECO:0000313" key="3">
    <source>
        <dbReference type="Proteomes" id="UP000316252"/>
    </source>
</evidence>
<keyword evidence="1" id="KW-0472">Membrane</keyword>
<dbReference type="EMBL" id="VHQG01000001">
    <property type="protein sequence ID" value="TPW77439.1"/>
    <property type="molecule type" value="Genomic_DNA"/>
</dbReference>
<dbReference type="AlphaFoldDB" id="A0A506YAE1"/>
<dbReference type="Proteomes" id="UP000316252">
    <property type="component" value="Unassembled WGS sequence"/>
</dbReference>